<gene>
    <name evidence="1" type="ORF">AMQ22_01767</name>
</gene>
<comment type="caution">
    <text evidence="1">The sequence shown here is derived from an EMBL/GenBank/DDBJ whole genome shotgun (WGS) entry which is preliminary data.</text>
</comment>
<organism evidence="1 2">
    <name type="scientific">Candidatus Methanofastidiosum methylothiophilum</name>
    <dbReference type="NCBI Taxonomy" id="1705564"/>
    <lineage>
        <taxon>Archaea</taxon>
        <taxon>Methanobacteriati</taxon>
        <taxon>Methanobacteriota</taxon>
        <taxon>Stenosarchaea group</taxon>
        <taxon>Candidatus Methanofastidiosia</taxon>
        <taxon>Candidatus Methanofastidiosales</taxon>
        <taxon>Candidatus Methanofastidiosaceae</taxon>
        <taxon>Candidatus Methanofastidiosum</taxon>
    </lineage>
</organism>
<protein>
    <submittedName>
        <fullName evidence="1">Uncharacterized protein</fullName>
    </submittedName>
</protein>
<sequence length="84" mass="10258">MRFERLFCNCFCEERYCDGEGIDEIYYECSICSKTCYYDKNITEMISEGVYCPIWFISKLYDRIYCSEYEFEAIQEILNYENKS</sequence>
<reference evidence="1 2" key="1">
    <citation type="journal article" date="2016" name="ISME J.">
        <title>Chasing the elusive Euryarchaeota class WSA2: genomes reveal a uniquely fastidious methyl-reducing methanogen.</title>
        <authorList>
            <person name="Nobu M.K."/>
            <person name="Narihiro T."/>
            <person name="Kuroda K."/>
            <person name="Mei R."/>
            <person name="Liu W.T."/>
        </authorList>
    </citation>
    <scope>NUCLEOTIDE SEQUENCE [LARGE SCALE GENOMIC DNA]</scope>
    <source>
        <strain evidence="1">U1lsi0528_Bin055</strain>
    </source>
</reference>
<proteinExistence type="predicted"/>
<evidence type="ECO:0000313" key="1">
    <source>
        <dbReference type="EMBL" id="KYC48974.1"/>
    </source>
</evidence>
<dbReference type="AlphaFoldDB" id="A0A150IWD6"/>
<name>A0A150IWD6_9EURY</name>
<accession>A0A150IWD6</accession>
<dbReference type="EMBL" id="LNGC01000114">
    <property type="protein sequence ID" value="KYC48974.1"/>
    <property type="molecule type" value="Genomic_DNA"/>
</dbReference>
<dbReference type="Proteomes" id="UP000075398">
    <property type="component" value="Unassembled WGS sequence"/>
</dbReference>
<evidence type="ECO:0000313" key="2">
    <source>
        <dbReference type="Proteomes" id="UP000075398"/>
    </source>
</evidence>